<accession>A0A9W8A404</accession>
<sequence>MNASGPQPAVETTLYDAYRCTDSKGYSAPNPYFLQPIKVHPQSSSSGQSFPLATKPYKAIVKDTDRLARNQPSAKFTLKRFGAGNESKFEASRVTSATNSPTSLRPTSPSVMGSPTSTFRGTSTYGGGGPGNVAPSVIGSVANYHHQRYAVHPPASKYDLGIDIRIDTSQTTVLGKKD</sequence>
<dbReference type="EMBL" id="JANBPT010000465">
    <property type="protein sequence ID" value="KAJ1919705.1"/>
    <property type="molecule type" value="Genomic_DNA"/>
</dbReference>
<evidence type="ECO:0000313" key="3">
    <source>
        <dbReference type="Proteomes" id="UP001150569"/>
    </source>
</evidence>
<dbReference type="OrthoDB" id="5541895at2759"/>
<reference evidence="2" key="1">
    <citation type="submission" date="2022-07" db="EMBL/GenBank/DDBJ databases">
        <title>Phylogenomic reconstructions and comparative analyses of Kickxellomycotina fungi.</title>
        <authorList>
            <person name="Reynolds N.K."/>
            <person name="Stajich J.E."/>
            <person name="Barry K."/>
            <person name="Grigoriev I.V."/>
            <person name="Crous P."/>
            <person name="Smith M.E."/>
        </authorList>
    </citation>
    <scope>NUCLEOTIDE SEQUENCE</scope>
    <source>
        <strain evidence="2">RSA 861</strain>
    </source>
</reference>
<keyword evidence="3" id="KW-1185">Reference proteome</keyword>
<dbReference type="Proteomes" id="UP001150569">
    <property type="component" value="Unassembled WGS sequence"/>
</dbReference>
<name>A0A9W8A404_9FUNG</name>
<feature type="region of interest" description="Disordered" evidence="1">
    <location>
        <begin position="89"/>
        <end position="115"/>
    </location>
</feature>
<evidence type="ECO:0000256" key="1">
    <source>
        <dbReference type="SAM" id="MobiDB-lite"/>
    </source>
</evidence>
<protein>
    <submittedName>
        <fullName evidence="2">Uncharacterized protein</fullName>
    </submittedName>
</protein>
<gene>
    <name evidence="2" type="ORF">IWQ60_007181</name>
</gene>
<organism evidence="2 3">
    <name type="scientific">Tieghemiomyces parasiticus</name>
    <dbReference type="NCBI Taxonomy" id="78921"/>
    <lineage>
        <taxon>Eukaryota</taxon>
        <taxon>Fungi</taxon>
        <taxon>Fungi incertae sedis</taxon>
        <taxon>Zoopagomycota</taxon>
        <taxon>Kickxellomycotina</taxon>
        <taxon>Dimargaritomycetes</taxon>
        <taxon>Dimargaritales</taxon>
        <taxon>Dimargaritaceae</taxon>
        <taxon>Tieghemiomyces</taxon>
    </lineage>
</organism>
<comment type="caution">
    <text evidence="2">The sequence shown here is derived from an EMBL/GenBank/DDBJ whole genome shotgun (WGS) entry which is preliminary data.</text>
</comment>
<evidence type="ECO:0000313" key="2">
    <source>
        <dbReference type="EMBL" id="KAJ1919705.1"/>
    </source>
</evidence>
<proteinExistence type="predicted"/>
<dbReference type="AlphaFoldDB" id="A0A9W8A404"/>
<feature type="compositionally biased region" description="Polar residues" evidence="1">
    <location>
        <begin position="93"/>
        <end position="115"/>
    </location>
</feature>